<dbReference type="Pfam" id="PF00092">
    <property type="entry name" value="VWA"/>
    <property type="match status" value="2"/>
</dbReference>
<dbReference type="InterPro" id="IPR002035">
    <property type="entry name" value="VWF_A"/>
</dbReference>
<evidence type="ECO:0000259" key="3">
    <source>
        <dbReference type="PROSITE" id="PS50940"/>
    </source>
</evidence>
<dbReference type="Gene3D" id="3.40.50.410">
    <property type="entry name" value="von Willebrand factor, type A domain"/>
    <property type="match status" value="2"/>
</dbReference>
<dbReference type="PANTHER" id="PTHR24020">
    <property type="entry name" value="COLLAGEN ALPHA"/>
    <property type="match status" value="1"/>
</dbReference>
<dbReference type="InterPro" id="IPR050525">
    <property type="entry name" value="ECM_Assembly_Org"/>
</dbReference>
<evidence type="ECO:0000313" key="5">
    <source>
        <dbReference type="Proteomes" id="UP001283361"/>
    </source>
</evidence>
<reference evidence="4" key="1">
    <citation type="journal article" date="2023" name="G3 (Bethesda)">
        <title>A reference genome for the long-term kleptoplast-retaining sea slug Elysia crispata morphotype clarki.</title>
        <authorList>
            <person name="Eastman K.E."/>
            <person name="Pendleton A.L."/>
            <person name="Shaikh M.A."/>
            <person name="Suttiyut T."/>
            <person name="Ogas R."/>
            <person name="Tomko P."/>
            <person name="Gavelis G."/>
            <person name="Widhalm J.R."/>
            <person name="Wisecaver J.H."/>
        </authorList>
    </citation>
    <scope>NUCLEOTIDE SEQUENCE</scope>
    <source>
        <strain evidence="4">ECLA1</strain>
    </source>
</reference>
<evidence type="ECO:0000313" key="4">
    <source>
        <dbReference type="EMBL" id="KAK3780551.1"/>
    </source>
</evidence>
<feature type="domain" description="VWFA" evidence="2">
    <location>
        <begin position="1"/>
        <end position="110"/>
    </location>
</feature>
<feature type="domain" description="VWFA" evidence="2">
    <location>
        <begin position="233"/>
        <end position="408"/>
    </location>
</feature>
<feature type="domain" description="Chitin-binding type-2" evidence="3">
    <location>
        <begin position="606"/>
        <end position="656"/>
    </location>
</feature>
<accession>A0AAE1A4Y2</accession>
<dbReference type="SUPFAM" id="SSF53300">
    <property type="entry name" value="vWA-like"/>
    <property type="match status" value="2"/>
</dbReference>
<proteinExistence type="predicted"/>
<dbReference type="PROSITE" id="PS50940">
    <property type="entry name" value="CHIT_BIND_II"/>
    <property type="match status" value="1"/>
</dbReference>
<gene>
    <name evidence="4" type="ORF">RRG08_007403</name>
</gene>
<dbReference type="InterPro" id="IPR036465">
    <property type="entry name" value="vWFA_dom_sf"/>
</dbReference>
<dbReference type="PANTHER" id="PTHR24020:SF84">
    <property type="entry name" value="VWFA DOMAIN-CONTAINING PROTEIN"/>
    <property type="match status" value="1"/>
</dbReference>
<dbReference type="SMART" id="SM00327">
    <property type="entry name" value="VWA"/>
    <property type="match status" value="1"/>
</dbReference>
<dbReference type="PROSITE" id="PS50234">
    <property type="entry name" value="VWFA"/>
    <property type="match status" value="2"/>
</dbReference>
<keyword evidence="5" id="KW-1185">Reference proteome</keyword>
<protein>
    <submittedName>
        <fullName evidence="4">Uncharacterized protein</fullName>
    </submittedName>
</protein>
<dbReference type="InterPro" id="IPR002557">
    <property type="entry name" value="Chitin-bd_dom"/>
</dbReference>
<dbReference type="InterPro" id="IPR036508">
    <property type="entry name" value="Chitin-bd_dom_sf"/>
</dbReference>
<dbReference type="AlphaFoldDB" id="A0AAE1A4Y2"/>
<evidence type="ECO:0000259" key="2">
    <source>
        <dbReference type="PROSITE" id="PS50234"/>
    </source>
</evidence>
<dbReference type="GO" id="GO:0005576">
    <property type="term" value="C:extracellular region"/>
    <property type="evidence" value="ECO:0007669"/>
    <property type="project" value="InterPro"/>
</dbReference>
<dbReference type="GO" id="GO:0008061">
    <property type="term" value="F:chitin binding"/>
    <property type="evidence" value="ECO:0007669"/>
    <property type="project" value="InterPro"/>
</dbReference>
<name>A0AAE1A4Y2_9GAST</name>
<dbReference type="SUPFAM" id="SSF57625">
    <property type="entry name" value="Invertebrate chitin-binding proteins"/>
    <property type="match status" value="2"/>
</dbReference>
<dbReference type="Proteomes" id="UP001283361">
    <property type="component" value="Unassembled WGS sequence"/>
</dbReference>
<feature type="non-terminal residue" evidence="4">
    <location>
        <position position="656"/>
    </location>
</feature>
<evidence type="ECO:0000256" key="1">
    <source>
        <dbReference type="SAM" id="MobiDB-lite"/>
    </source>
</evidence>
<feature type="region of interest" description="Disordered" evidence="1">
    <location>
        <begin position="493"/>
        <end position="528"/>
    </location>
</feature>
<organism evidence="4 5">
    <name type="scientific">Elysia crispata</name>
    <name type="common">lettuce slug</name>
    <dbReference type="NCBI Taxonomy" id="231223"/>
    <lineage>
        <taxon>Eukaryota</taxon>
        <taxon>Metazoa</taxon>
        <taxon>Spiralia</taxon>
        <taxon>Lophotrochozoa</taxon>
        <taxon>Mollusca</taxon>
        <taxon>Gastropoda</taxon>
        <taxon>Heterobranchia</taxon>
        <taxon>Euthyneura</taxon>
        <taxon>Panpulmonata</taxon>
        <taxon>Sacoglossa</taxon>
        <taxon>Placobranchoidea</taxon>
        <taxon>Plakobranchidae</taxon>
        <taxon>Elysia</taxon>
    </lineage>
</organism>
<comment type="caution">
    <text evidence="4">The sequence shown here is derived from an EMBL/GenBank/DDBJ whole genome shotgun (WGS) entry which is preliminary data.</text>
</comment>
<dbReference type="SMART" id="SM00494">
    <property type="entry name" value="ChtBD2"/>
    <property type="match status" value="2"/>
</dbReference>
<dbReference type="Gene3D" id="2.170.140.10">
    <property type="entry name" value="Chitin binding domain"/>
    <property type="match status" value="1"/>
</dbReference>
<dbReference type="Pfam" id="PF01607">
    <property type="entry name" value="CBM_14"/>
    <property type="match status" value="1"/>
</dbReference>
<sequence>VDLSPRAPGPGTNSTAGLAMVRLQMLPDARPNADVVVILITDGPADDRLGAITEAVLLRNLGVTIHTIGVGPMAPQAELEQIASTPSCSHAHTVASYLDLDVAKLHLEKFSCQQSAPQLLTLGESTHSCSRDFIGQIPTDGRGYAVTITITDGSADILASYTTTKPTSTQSDMRHTLTPAQPAVVQSRDPRPLTIAVRTMGGASGLRTCGGNVTVSVDLLNARIQECNGKFMDLLLLWDHALLPDSSALASMGNLSAELVGKFAIAQDKHRVGVAIFDQSAHNVVWLRDTENFPKFLTTLNQAQLPGTSLTSDVGAALKWSRQIGLSLQHGARTTSGKTVVIFTTGTPTSRSDILQEASLLRAQGARVIVVALGGQFDDQLLTGVAGTSLHLFKVANVKDISSNMAALGQAVCADVSVLCLEQGSPRPCSTDDLLNSKYGSSVIADRDLTFNPCGALQLQGHPSSPGFLIPVDQTASSSVTARRRLMLCSAQTDSPTGRLLESQPATGPANTPQPTKPPSATSVVNAGTVSPGVANPCTQGNLTAGNTVHELPSDRSKYIRCGSTPGQWSLESCPAAQLWVQAQKTCRYTCLVLDITAGTVDCSLPNPCGSGSLKLFAHPTDASKYIRCGASQEPLLQSCPLGQVWRPIRQRCGSP</sequence>
<dbReference type="EMBL" id="JAWDGP010002709">
    <property type="protein sequence ID" value="KAK3780551.1"/>
    <property type="molecule type" value="Genomic_DNA"/>
</dbReference>
<dbReference type="CDD" id="cd01450">
    <property type="entry name" value="vWFA_subfamily_ECM"/>
    <property type="match status" value="2"/>
</dbReference>
<feature type="compositionally biased region" description="Polar residues" evidence="1">
    <location>
        <begin position="504"/>
        <end position="528"/>
    </location>
</feature>